<keyword evidence="6 9" id="KW-0472">Membrane</keyword>
<evidence type="ECO:0000256" key="3">
    <source>
        <dbReference type="ARBA" id="ARBA00022692"/>
    </source>
</evidence>
<comment type="similarity">
    <text evidence="2">Belongs to the G-protein coupled receptor 1 family.</text>
</comment>
<evidence type="ECO:0000256" key="7">
    <source>
        <dbReference type="ARBA" id="ARBA00023170"/>
    </source>
</evidence>
<dbReference type="PRINTS" id="PR00237">
    <property type="entry name" value="GPCRRHODOPSN"/>
</dbReference>
<evidence type="ECO:0000256" key="2">
    <source>
        <dbReference type="ARBA" id="ARBA00010663"/>
    </source>
</evidence>
<feature type="transmembrane region" description="Helical" evidence="9">
    <location>
        <begin position="71"/>
        <end position="91"/>
    </location>
</feature>
<dbReference type="EMBL" id="MUJZ01062951">
    <property type="protein sequence ID" value="OTF71013.1"/>
    <property type="molecule type" value="Genomic_DNA"/>
</dbReference>
<dbReference type="InterPro" id="IPR000276">
    <property type="entry name" value="GPCR_Rhodpsn"/>
</dbReference>
<keyword evidence="5" id="KW-0297">G-protein coupled receptor</keyword>
<feature type="domain" description="G-protein coupled receptors family 1 profile" evidence="11">
    <location>
        <begin position="57"/>
        <end position="181"/>
    </location>
</feature>
<keyword evidence="7 12" id="KW-0675">Receptor</keyword>
<organism evidence="12 13">
    <name type="scientific">Euroglyphus maynei</name>
    <name type="common">Mayne's house dust mite</name>
    <dbReference type="NCBI Taxonomy" id="6958"/>
    <lineage>
        <taxon>Eukaryota</taxon>
        <taxon>Metazoa</taxon>
        <taxon>Ecdysozoa</taxon>
        <taxon>Arthropoda</taxon>
        <taxon>Chelicerata</taxon>
        <taxon>Arachnida</taxon>
        <taxon>Acari</taxon>
        <taxon>Acariformes</taxon>
        <taxon>Sarcoptiformes</taxon>
        <taxon>Astigmata</taxon>
        <taxon>Psoroptidia</taxon>
        <taxon>Analgoidea</taxon>
        <taxon>Pyroglyphidae</taxon>
        <taxon>Pyroglyphinae</taxon>
        <taxon>Euroglyphus</taxon>
    </lineage>
</organism>
<dbReference type="GO" id="GO:0004930">
    <property type="term" value="F:G protein-coupled receptor activity"/>
    <property type="evidence" value="ECO:0007669"/>
    <property type="project" value="UniProtKB-KW"/>
</dbReference>
<feature type="chain" id="PRO_5012395578" evidence="10">
    <location>
        <begin position="26"/>
        <end position="263"/>
    </location>
</feature>
<dbReference type="PANTHER" id="PTHR24235">
    <property type="entry name" value="NEUROPEPTIDE Y RECEPTOR"/>
    <property type="match status" value="1"/>
</dbReference>
<keyword evidence="13" id="KW-1185">Reference proteome</keyword>
<protein>
    <submittedName>
        <fullName evidence="12">Neuropeptide Y receptor-like protein</fullName>
    </submittedName>
</protein>
<dbReference type="Proteomes" id="UP000194236">
    <property type="component" value="Unassembled WGS sequence"/>
</dbReference>
<name>A0A1Y3ATM6_EURMA</name>
<feature type="signal peptide" evidence="10">
    <location>
        <begin position="1"/>
        <end position="25"/>
    </location>
</feature>
<dbReference type="OrthoDB" id="10053194at2759"/>
<evidence type="ECO:0000256" key="1">
    <source>
        <dbReference type="ARBA" id="ARBA00004141"/>
    </source>
</evidence>
<keyword evidence="8" id="KW-0807">Transducer</keyword>
<dbReference type="GO" id="GO:0016020">
    <property type="term" value="C:membrane"/>
    <property type="evidence" value="ECO:0007669"/>
    <property type="project" value="UniProtKB-SubCell"/>
</dbReference>
<evidence type="ECO:0000256" key="9">
    <source>
        <dbReference type="SAM" id="Phobius"/>
    </source>
</evidence>
<reference evidence="12 13" key="1">
    <citation type="submission" date="2017-03" db="EMBL/GenBank/DDBJ databases">
        <title>Genome Survey of Euroglyphus maynei.</title>
        <authorList>
            <person name="Arlian L.G."/>
            <person name="Morgan M.S."/>
            <person name="Rider S.D."/>
        </authorList>
    </citation>
    <scope>NUCLEOTIDE SEQUENCE [LARGE SCALE GENOMIC DNA]</scope>
    <source>
        <strain evidence="12">Arlian Lab</strain>
        <tissue evidence="12">Whole body</tissue>
    </source>
</reference>
<accession>A0A1Y3ATM6</accession>
<evidence type="ECO:0000313" key="12">
    <source>
        <dbReference type="EMBL" id="OTF71013.1"/>
    </source>
</evidence>
<evidence type="ECO:0000256" key="8">
    <source>
        <dbReference type="ARBA" id="ARBA00023224"/>
    </source>
</evidence>
<dbReference type="PROSITE" id="PS50262">
    <property type="entry name" value="G_PROTEIN_RECEP_F1_2"/>
    <property type="match status" value="1"/>
</dbReference>
<dbReference type="Gene3D" id="1.20.1070.10">
    <property type="entry name" value="Rhodopsin 7-helix transmembrane proteins"/>
    <property type="match status" value="1"/>
</dbReference>
<evidence type="ECO:0000256" key="6">
    <source>
        <dbReference type="ARBA" id="ARBA00023136"/>
    </source>
</evidence>
<proteinExistence type="inferred from homology"/>
<evidence type="ECO:0000256" key="10">
    <source>
        <dbReference type="SAM" id="SignalP"/>
    </source>
</evidence>
<gene>
    <name evidence="12" type="ORF">BLA29_002096</name>
</gene>
<comment type="caution">
    <text evidence="12">The sequence shown here is derived from an EMBL/GenBank/DDBJ whole genome shotgun (WGS) entry which is preliminary data.</text>
</comment>
<dbReference type="PANTHER" id="PTHR24235:SF29">
    <property type="entry name" value="GH23382P"/>
    <property type="match status" value="1"/>
</dbReference>
<dbReference type="Pfam" id="PF00001">
    <property type="entry name" value="7tm_1"/>
    <property type="match status" value="1"/>
</dbReference>
<dbReference type="InterPro" id="IPR017452">
    <property type="entry name" value="GPCR_Rhodpsn_7TM"/>
</dbReference>
<keyword evidence="3 9" id="KW-0812">Transmembrane</keyword>
<dbReference type="SUPFAM" id="SSF81321">
    <property type="entry name" value="Family A G protein-coupled receptor-like"/>
    <property type="match status" value="1"/>
</dbReference>
<evidence type="ECO:0000259" key="11">
    <source>
        <dbReference type="PROSITE" id="PS50262"/>
    </source>
</evidence>
<keyword evidence="10" id="KW-0732">Signal</keyword>
<evidence type="ECO:0000256" key="4">
    <source>
        <dbReference type="ARBA" id="ARBA00022989"/>
    </source>
</evidence>
<sequence length="263" mass="30058">MNSFCFFRLFNSILYSSILLKCSNDDDVSWIEPETSDNKEFTSYDNNNNNNGDAYICQEDWNNNQEYRTSYSVLLMILQYILPFTVLVFTYTRIGLMIWGRQTPGERDGGRDARIAASKRKMVKMMITCVVAFTLCWLPLNIFIIIGDHYPDIYQYDHIEYIWVACHWLAMSHASYNPFIYIWMNQRFRNGFRFVLQRCFCNYHCCPRSLHSSSLSGGGGGCGNITSHHTIHNNRHQIDGDLPTTIACGGGGGTGDGSGGNHQ</sequence>
<comment type="subcellular location">
    <subcellularLocation>
        <location evidence="1">Membrane</location>
        <topology evidence="1">Multi-pass membrane protein</topology>
    </subcellularLocation>
</comment>
<keyword evidence="4 9" id="KW-1133">Transmembrane helix</keyword>
<evidence type="ECO:0000313" key="13">
    <source>
        <dbReference type="Proteomes" id="UP000194236"/>
    </source>
</evidence>
<evidence type="ECO:0000256" key="5">
    <source>
        <dbReference type="ARBA" id="ARBA00023040"/>
    </source>
</evidence>
<dbReference type="AlphaFoldDB" id="A0A1Y3ATM6"/>
<feature type="transmembrane region" description="Helical" evidence="9">
    <location>
        <begin position="125"/>
        <end position="146"/>
    </location>
</feature>
<feature type="transmembrane region" description="Helical" evidence="9">
    <location>
        <begin position="161"/>
        <end position="184"/>
    </location>
</feature>